<feature type="region of interest" description="Disordered" evidence="1">
    <location>
        <begin position="26"/>
        <end position="90"/>
    </location>
</feature>
<dbReference type="EMBL" id="CP049801">
    <property type="protein sequence ID" value="QIO07364.1"/>
    <property type="molecule type" value="Genomic_DNA"/>
</dbReference>
<evidence type="ECO:0000313" key="2">
    <source>
        <dbReference type="EMBL" id="QIO07364.1"/>
    </source>
</evidence>
<feature type="compositionally biased region" description="Basic and acidic residues" evidence="1">
    <location>
        <begin position="33"/>
        <end position="90"/>
    </location>
</feature>
<sequence>MSIKLFAVLATTAVVSVGCIALPEEGSYNSNDRYYDRDRDHRHDDRDVKQNRWDKEIQRRHEEALRDRPAYQNSRDREIERRHNEALNNR</sequence>
<dbReference type="RefSeq" id="WP_166012799.1">
    <property type="nucleotide sequence ID" value="NZ_CP049801.1"/>
</dbReference>
<dbReference type="PROSITE" id="PS51257">
    <property type="entry name" value="PROKAR_LIPOPROTEIN"/>
    <property type="match status" value="1"/>
</dbReference>
<reference evidence="2 3" key="1">
    <citation type="submission" date="2020-03" db="EMBL/GenBank/DDBJ databases">
        <authorList>
            <person name="Zhu W."/>
        </authorList>
    </citation>
    <scope>NUCLEOTIDE SEQUENCE [LARGE SCALE GENOMIC DNA]</scope>
    <source>
        <strain evidence="2 3">323-1</strain>
    </source>
</reference>
<organism evidence="2 3">
    <name type="scientific">Acinetobacter shaoyimingii</name>
    <dbReference type="NCBI Taxonomy" id="2715164"/>
    <lineage>
        <taxon>Bacteria</taxon>
        <taxon>Pseudomonadati</taxon>
        <taxon>Pseudomonadota</taxon>
        <taxon>Gammaproteobacteria</taxon>
        <taxon>Moraxellales</taxon>
        <taxon>Moraxellaceae</taxon>
        <taxon>Acinetobacter</taxon>
    </lineage>
</organism>
<dbReference type="KEGG" id="asha:G8E00_16175"/>
<protein>
    <recommendedName>
        <fullName evidence="4">Lipoprotein</fullName>
    </recommendedName>
</protein>
<keyword evidence="3" id="KW-1185">Reference proteome</keyword>
<proteinExistence type="predicted"/>
<accession>A0A6G8RZS4</accession>
<dbReference type="Proteomes" id="UP000502297">
    <property type="component" value="Chromosome"/>
</dbReference>
<gene>
    <name evidence="2" type="ORF">G8E00_16175</name>
</gene>
<name>A0A6G8RZS4_9GAMM</name>
<evidence type="ECO:0000313" key="3">
    <source>
        <dbReference type="Proteomes" id="UP000502297"/>
    </source>
</evidence>
<evidence type="ECO:0008006" key="4">
    <source>
        <dbReference type="Google" id="ProtNLM"/>
    </source>
</evidence>
<evidence type="ECO:0000256" key="1">
    <source>
        <dbReference type="SAM" id="MobiDB-lite"/>
    </source>
</evidence>
<dbReference type="AlphaFoldDB" id="A0A6G8RZS4"/>